<dbReference type="GO" id="GO:0015562">
    <property type="term" value="F:efflux transmembrane transporter activity"/>
    <property type="evidence" value="ECO:0007669"/>
    <property type="project" value="TreeGrafter"/>
</dbReference>
<evidence type="ECO:0000256" key="1">
    <source>
        <dbReference type="ARBA" id="ARBA00009477"/>
    </source>
</evidence>
<dbReference type="Pfam" id="PF25954">
    <property type="entry name" value="Beta-barrel_RND_2"/>
    <property type="match status" value="1"/>
</dbReference>
<dbReference type="RefSeq" id="WP_146660439.1">
    <property type="nucleotide sequence ID" value="NZ_CP019791.1"/>
</dbReference>
<evidence type="ECO:0000259" key="4">
    <source>
        <dbReference type="Pfam" id="PF25967"/>
    </source>
</evidence>
<proteinExistence type="inferred from homology"/>
<gene>
    <name evidence="5" type="primary">srpA</name>
    <name evidence="5" type="ORF">STSP2_01053</name>
</gene>
<dbReference type="AlphaFoldDB" id="A0A1U9NJ04"/>
<dbReference type="InterPro" id="IPR058792">
    <property type="entry name" value="Beta-barrel_RND_2"/>
</dbReference>
<feature type="domain" description="Multidrug resistance protein MdtA-like C-terminal permuted SH3" evidence="4">
    <location>
        <begin position="288"/>
        <end position="352"/>
    </location>
</feature>
<dbReference type="NCBIfam" id="TIGR01730">
    <property type="entry name" value="RND_mfp"/>
    <property type="match status" value="1"/>
</dbReference>
<dbReference type="Gene3D" id="2.40.420.20">
    <property type="match status" value="1"/>
</dbReference>
<dbReference type="KEGG" id="alus:STSP2_01053"/>
<dbReference type="OrthoDB" id="245220at2"/>
<dbReference type="GO" id="GO:1990281">
    <property type="term" value="C:efflux pump complex"/>
    <property type="evidence" value="ECO:0007669"/>
    <property type="project" value="TreeGrafter"/>
</dbReference>
<dbReference type="Pfam" id="PF25967">
    <property type="entry name" value="RND-MFP_C"/>
    <property type="match status" value="1"/>
</dbReference>
<protein>
    <submittedName>
        <fullName evidence="5">Solvent efflux pump periplasmic linker SrpA</fullName>
    </submittedName>
</protein>
<feature type="coiled-coil region" evidence="2">
    <location>
        <begin position="110"/>
        <end position="161"/>
    </location>
</feature>
<dbReference type="Gene3D" id="2.40.50.100">
    <property type="match status" value="1"/>
</dbReference>
<organism evidence="5 6">
    <name type="scientific">Anaerohalosphaera lusitana</name>
    <dbReference type="NCBI Taxonomy" id="1936003"/>
    <lineage>
        <taxon>Bacteria</taxon>
        <taxon>Pseudomonadati</taxon>
        <taxon>Planctomycetota</taxon>
        <taxon>Phycisphaerae</taxon>
        <taxon>Sedimentisphaerales</taxon>
        <taxon>Anaerohalosphaeraceae</taxon>
        <taxon>Anaerohalosphaera</taxon>
    </lineage>
</organism>
<name>A0A1U9NJ04_9BACT</name>
<dbReference type="SUPFAM" id="SSF111369">
    <property type="entry name" value="HlyD-like secretion proteins"/>
    <property type="match status" value="1"/>
</dbReference>
<feature type="domain" description="CusB-like beta-barrel" evidence="3">
    <location>
        <begin position="206"/>
        <end position="275"/>
    </location>
</feature>
<dbReference type="Proteomes" id="UP000189674">
    <property type="component" value="Chromosome"/>
</dbReference>
<evidence type="ECO:0000259" key="3">
    <source>
        <dbReference type="Pfam" id="PF25954"/>
    </source>
</evidence>
<evidence type="ECO:0000256" key="2">
    <source>
        <dbReference type="SAM" id="Coils"/>
    </source>
</evidence>
<reference evidence="6" key="1">
    <citation type="submission" date="2017-02" db="EMBL/GenBank/DDBJ databases">
        <title>Comparative genomics and description of representatives of a novel lineage of planctomycetes thriving in anoxic sediments.</title>
        <authorList>
            <person name="Spring S."/>
            <person name="Bunk B."/>
            <person name="Sproer C."/>
        </authorList>
    </citation>
    <scope>NUCLEOTIDE SEQUENCE [LARGE SCALE GENOMIC DNA]</scope>
    <source>
        <strain evidence="6">ST-NAGAB-D1</strain>
    </source>
</reference>
<sequence>MKKILSSKRLGILLGSILLIGGILAVAFISKRRGHEEPPELIRPVKYTVVQEPFVAWRRKYPGRVKASIEVELAFQVDGPIIKFPVKSGDRVEEGQFLARLDPRDYLNSVESAQAEYDKSKTYLERIEKAVKTGAVSRTELTNAQAAFDVAKANLKTAEKALDDTILVAKFDGIVADTFVENFQNVKAKEPILSLQDISEVEILINVTEERVIVAKEGQDIRYAATFEYAPGRRFDVTLKEFSTEADPLTQTYEARFTMPNPEDIMILPGMTATVMEFPPEKKADKAQAFLVPIEAMVISEEGKYYTWSLEPYKEDLFSCKQTTVQAGDMVEDSVIIQRGLEAGQKIVTAGVHLIEDGQTVRLMGKQGGQE</sequence>
<dbReference type="Gene3D" id="2.40.30.170">
    <property type="match status" value="1"/>
</dbReference>
<dbReference type="InterPro" id="IPR058627">
    <property type="entry name" value="MdtA-like_C"/>
</dbReference>
<dbReference type="PANTHER" id="PTHR30469:SF20">
    <property type="entry name" value="EFFLUX RND TRANSPORTER PERIPLASMIC ADAPTOR SUBUNIT"/>
    <property type="match status" value="1"/>
</dbReference>
<dbReference type="EMBL" id="CP019791">
    <property type="protein sequence ID" value="AQT67901.1"/>
    <property type="molecule type" value="Genomic_DNA"/>
</dbReference>
<comment type="similarity">
    <text evidence="1">Belongs to the membrane fusion protein (MFP) (TC 8.A.1) family.</text>
</comment>
<dbReference type="Gene3D" id="1.10.287.470">
    <property type="entry name" value="Helix hairpin bin"/>
    <property type="match status" value="1"/>
</dbReference>
<evidence type="ECO:0000313" key="6">
    <source>
        <dbReference type="Proteomes" id="UP000189674"/>
    </source>
</evidence>
<dbReference type="InterPro" id="IPR006143">
    <property type="entry name" value="RND_pump_MFP"/>
</dbReference>
<dbReference type="PANTHER" id="PTHR30469">
    <property type="entry name" value="MULTIDRUG RESISTANCE PROTEIN MDTA"/>
    <property type="match status" value="1"/>
</dbReference>
<accession>A0A1U9NJ04</accession>
<evidence type="ECO:0000313" key="5">
    <source>
        <dbReference type="EMBL" id="AQT67901.1"/>
    </source>
</evidence>
<keyword evidence="2" id="KW-0175">Coiled coil</keyword>
<keyword evidence="6" id="KW-1185">Reference proteome</keyword>
<dbReference type="STRING" id="1936003.STSP2_01053"/>